<gene>
    <name evidence="1" type="ORF">H671_5g14296</name>
</gene>
<dbReference type="Proteomes" id="UP000030759">
    <property type="component" value="Unassembled WGS sequence"/>
</dbReference>
<dbReference type="AlphaFoldDB" id="A0A061I307"/>
<organism evidence="1 2">
    <name type="scientific">Cricetulus griseus</name>
    <name type="common">Chinese hamster</name>
    <name type="synonym">Cricetulus barabensis griseus</name>
    <dbReference type="NCBI Taxonomy" id="10029"/>
    <lineage>
        <taxon>Eukaryota</taxon>
        <taxon>Metazoa</taxon>
        <taxon>Chordata</taxon>
        <taxon>Craniata</taxon>
        <taxon>Vertebrata</taxon>
        <taxon>Euteleostomi</taxon>
        <taxon>Mammalia</taxon>
        <taxon>Eutheria</taxon>
        <taxon>Euarchontoglires</taxon>
        <taxon>Glires</taxon>
        <taxon>Rodentia</taxon>
        <taxon>Myomorpha</taxon>
        <taxon>Muroidea</taxon>
        <taxon>Cricetidae</taxon>
        <taxon>Cricetinae</taxon>
        <taxon>Cricetulus</taxon>
    </lineage>
</organism>
<evidence type="ECO:0000313" key="1">
    <source>
        <dbReference type="EMBL" id="ERE73356.1"/>
    </source>
</evidence>
<proteinExistence type="predicted"/>
<name>A0A061I307_CRIGR</name>
<dbReference type="EMBL" id="KE677731">
    <property type="protein sequence ID" value="ERE73356.1"/>
    <property type="molecule type" value="Genomic_DNA"/>
</dbReference>
<evidence type="ECO:0000313" key="2">
    <source>
        <dbReference type="Proteomes" id="UP000030759"/>
    </source>
</evidence>
<accession>A0A061I307</accession>
<reference evidence="2" key="1">
    <citation type="journal article" date="2013" name="Nat. Biotechnol.">
        <title>Chinese hamster genome sequenced from sorted chromosomes.</title>
        <authorList>
            <person name="Brinkrolf K."/>
            <person name="Rupp O."/>
            <person name="Laux H."/>
            <person name="Kollin F."/>
            <person name="Ernst W."/>
            <person name="Linke B."/>
            <person name="Kofler R."/>
            <person name="Romand S."/>
            <person name="Hesse F."/>
            <person name="Budach W.E."/>
            <person name="Galosy S."/>
            <person name="Muller D."/>
            <person name="Noll T."/>
            <person name="Wienberg J."/>
            <person name="Jostock T."/>
            <person name="Leonard M."/>
            <person name="Grillari J."/>
            <person name="Tauch A."/>
            <person name="Goesmann A."/>
            <person name="Helk B."/>
            <person name="Mott J.E."/>
            <person name="Puhler A."/>
            <person name="Borth N."/>
        </authorList>
    </citation>
    <scope>NUCLEOTIDE SEQUENCE [LARGE SCALE GENOMIC DNA]</scope>
    <source>
        <strain evidence="2">17A/GY</strain>
    </source>
</reference>
<sequence length="61" mass="6668">LKESKRAVNSLRDFVDDDDDDDLERVSWTGEPVGSKLKRPLVGFLSVIKAVPLSVLGAGQK</sequence>
<protein>
    <submittedName>
        <fullName evidence="1">VPS33B-interacting protein isoform 4</fullName>
    </submittedName>
</protein>
<feature type="non-terminal residue" evidence="1">
    <location>
        <position position="1"/>
    </location>
</feature>